<dbReference type="RefSeq" id="WP_110608262.1">
    <property type="nucleotide sequence ID" value="NZ_PDOD01000001.1"/>
</dbReference>
<name>A0A323TJB3_9BACI</name>
<evidence type="ECO:0000313" key="2">
    <source>
        <dbReference type="Proteomes" id="UP000248214"/>
    </source>
</evidence>
<organism evidence="1 2">
    <name type="scientific">Salipaludibacillus keqinensis</name>
    <dbReference type="NCBI Taxonomy" id="2045207"/>
    <lineage>
        <taxon>Bacteria</taxon>
        <taxon>Bacillati</taxon>
        <taxon>Bacillota</taxon>
        <taxon>Bacilli</taxon>
        <taxon>Bacillales</taxon>
        <taxon>Bacillaceae</taxon>
    </lineage>
</organism>
<reference evidence="1 2" key="1">
    <citation type="submission" date="2017-10" db="EMBL/GenBank/DDBJ databases">
        <title>Bacillus sp. nov., a halophilic bacterium isolated from a Keqin Lake.</title>
        <authorList>
            <person name="Wang H."/>
        </authorList>
    </citation>
    <scope>NUCLEOTIDE SEQUENCE [LARGE SCALE GENOMIC DNA]</scope>
    <source>
        <strain evidence="1 2">KQ-12</strain>
    </source>
</reference>
<gene>
    <name evidence="1" type="ORF">CR194_03615</name>
</gene>
<dbReference type="EMBL" id="PDOD01000001">
    <property type="protein sequence ID" value="PYZ94630.1"/>
    <property type="molecule type" value="Genomic_DNA"/>
</dbReference>
<keyword evidence="2" id="KW-1185">Reference proteome</keyword>
<proteinExistence type="predicted"/>
<accession>A0A323TJB3</accession>
<sequence length="91" mass="11039">MKLEEIMDTVSSFFENHVRPVHRITSVNEKDEYWEVRLEVIEEKEYMKRYGRDQLIGEYIAKLNDDLEVTSFERIGLRKRTSVKREDEEGR</sequence>
<comment type="caution">
    <text evidence="1">The sequence shown here is derived from an EMBL/GenBank/DDBJ whole genome shotgun (WGS) entry which is preliminary data.</text>
</comment>
<evidence type="ECO:0000313" key="1">
    <source>
        <dbReference type="EMBL" id="PYZ94630.1"/>
    </source>
</evidence>
<protein>
    <submittedName>
        <fullName evidence="1">Gas vesicle protein GvpR</fullName>
    </submittedName>
</protein>
<dbReference type="AlphaFoldDB" id="A0A323TJB3"/>
<dbReference type="Proteomes" id="UP000248214">
    <property type="component" value="Unassembled WGS sequence"/>
</dbReference>
<dbReference type="OrthoDB" id="1798488at2"/>